<sequence length="326" mass="39240">MYTEHDNLILFPKWKKKLEEESLQALKDKQYDKALVKLDKLIAYQVDDHEIVTGKLICLMELGRFNEAQSLCEELMQQKGNHYYHYVHIYLTILFQTNQYELLMEQIEYEFENDEIPKLQREQFKQLYDISEKMRIDIDYDKQDKFYRELFELIEAHRYQEQWRAVEDLRKVKAKPTAEISLLLCNDEVHPVTKTAIFQWLREENWNSEVQISKQGKEVTVFPDEVEDINDNQMMSETLNIIKRFEEKNPTFYQLLKELLYRYTYVIYPILPEKEEYIHIANALVSIGNDYLNLKIDSDSTEEALSDKYKQEIMLCESLYLSIIEA</sequence>
<evidence type="ECO:0000313" key="1">
    <source>
        <dbReference type="EMBL" id="RLL47943.1"/>
    </source>
</evidence>
<dbReference type="Proteomes" id="UP000270219">
    <property type="component" value="Unassembled WGS sequence"/>
</dbReference>
<evidence type="ECO:0000313" key="2">
    <source>
        <dbReference type="Proteomes" id="UP000270219"/>
    </source>
</evidence>
<dbReference type="AlphaFoldDB" id="A0A498D9F3"/>
<protein>
    <submittedName>
        <fullName evidence="1">Tetratricopeptide repeat protein</fullName>
    </submittedName>
</protein>
<organism evidence="1 2">
    <name type="scientific">Oceanobacillus piezotolerans</name>
    <dbReference type="NCBI Taxonomy" id="2448030"/>
    <lineage>
        <taxon>Bacteria</taxon>
        <taxon>Bacillati</taxon>
        <taxon>Bacillota</taxon>
        <taxon>Bacilli</taxon>
        <taxon>Bacillales</taxon>
        <taxon>Bacillaceae</taxon>
        <taxon>Oceanobacillus</taxon>
    </lineage>
</organism>
<dbReference type="Pfam" id="PF14559">
    <property type="entry name" value="TPR_19"/>
    <property type="match status" value="1"/>
</dbReference>
<dbReference type="SUPFAM" id="SSF116965">
    <property type="entry name" value="Hypothetical protein MPN330"/>
    <property type="match status" value="1"/>
</dbReference>
<accession>A0A498D9F3</accession>
<reference evidence="1 2" key="1">
    <citation type="submission" date="2018-10" db="EMBL/GenBank/DDBJ databases">
        <title>Oceanobacillus sp. YLB-02 draft genome.</title>
        <authorList>
            <person name="Yu L."/>
        </authorList>
    </citation>
    <scope>NUCLEOTIDE SEQUENCE [LARGE SCALE GENOMIC DNA]</scope>
    <source>
        <strain evidence="1 2">YLB-02</strain>
    </source>
</reference>
<dbReference type="SUPFAM" id="SSF48452">
    <property type="entry name" value="TPR-like"/>
    <property type="match status" value="1"/>
</dbReference>
<comment type="caution">
    <text evidence="1">The sequence shown here is derived from an EMBL/GenBank/DDBJ whole genome shotgun (WGS) entry which is preliminary data.</text>
</comment>
<dbReference type="OrthoDB" id="2961242at2"/>
<name>A0A498D9F3_9BACI</name>
<dbReference type="RefSeq" id="WP_121520633.1">
    <property type="nucleotide sequence ID" value="NZ_RCHR01000001.1"/>
</dbReference>
<dbReference type="Gene3D" id="1.25.40.10">
    <property type="entry name" value="Tetratricopeptide repeat domain"/>
    <property type="match status" value="1"/>
</dbReference>
<gene>
    <name evidence="1" type="ORF">D8M04_01310</name>
</gene>
<dbReference type="InterPro" id="IPR011990">
    <property type="entry name" value="TPR-like_helical_dom_sf"/>
</dbReference>
<keyword evidence="2" id="KW-1185">Reference proteome</keyword>
<proteinExistence type="predicted"/>
<dbReference type="EMBL" id="RCHR01000001">
    <property type="protein sequence ID" value="RLL47943.1"/>
    <property type="molecule type" value="Genomic_DNA"/>
</dbReference>